<accession>A0A1E3NFH0</accession>
<dbReference type="EMBL" id="KV454005">
    <property type="protein sequence ID" value="ODQ44872.1"/>
    <property type="molecule type" value="Genomic_DNA"/>
</dbReference>
<gene>
    <name evidence="2" type="ORF">PICMEDRAFT_154729</name>
</gene>
<dbReference type="Proteomes" id="UP000094455">
    <property type="component" value="Unassembled WGS sequence"/>
</dbReference>
<proteinExistence type="predicted"/>
<reference evidence="2 3" key="1">
    <citation type="journal article" date="2016" name="Proc. Natl. Acad. Sci. U.S.A.">
        <title>Comparative genomics of biotechnologically important yeasts.</title>
        <authorList>
            <person name="Riley R."/>
            <person name="Haridas S."/>
            <person name="Wolfe K.H."/>
            <person name="Lopes M.R."/>
            <person name="Hittinger C.T."/>
            <person name="Goeker M."/>
            <person name="Salamov A.A."/>
            <person name="Wisecaver J.H."/>
            <person name="Long T.M."/>
            <person name="Calvey C.H."/>
            <person name="Aerts A.L."/>
            <person name="Barry K.W."/>
            <person name="Choi C."/>
            <person name="Clum A."/>
            <person name="Coughlan A.Y."/>
            <person name="Deshpande S."/>
            <person name="Douglass A.P."/>
            <person name="Hanson S.J."/>
            <person name="Klenk H.-P."/>
            <person name="LaButti K.M."/>
            <person name="Lapidus A."/>
            <person name="Lindquist E.A."/>
            <person name="Lipzen A.M."/>
            <person name="Meier-Kolthoff J.P."/>
            <person name="Ohm R.A."/>
            <person name="Otillar R.P."/>
            <person name="Pangilinan J.L."/>
            <person name="Peng Y."/>
            <person name="Rokas A."/>
            <person name="Rosa C.A."/>
            <person name="Scheuner C."/>
            <person name="Sibirny A.A."/>
            <person name="Slot J.C."/>
            <person name="Stielow J.B."/>
            <person name="Sun H."/>
            <person name="Kurtzman C.P."/>
            <person name="Blackwell M."/>
            <person name="Grigoriev I.V."/>
            <person name="Jeffries T.W."/>
        </authorList>
    </citation>
    <scope>NUCLEOTIDE SEQUENCE [LARGE SCALE GENOMIC DNA]</scope>
    <source>
        <strain evidence="2 3">NRRL Y-2026</strain>
    </source>
</reference>
<dbReference type="AlphaFoldDB" id="A0A1E3NFH0"/>
<organism evidence="2 3">
    <name type="scientific">Pichia membranifaciens NRRL Y-2026</name>
    <dbReference type="NCBI Taxonomy" id="763406"/>
    <lineage>
        <taxon>Eukaryota</taxon>
        <taxon>Fungi</taxon>
        <taxon>Dikarya</taxon>
        <taxon>Ascomycota</taxon>
        <taxon>Saccharomycotina</taxon>
        <taxon>Pichiomycetes</taxon>
        <taxon>Pichiales</taxon>
        <taxon>Pichiaceae</taxon>
        <taxon>Pichia</taxon>
    </lineage>
</organism>
<evidence type="ECO:0000313" key="3">
    <source>
        <dbReference type="Proteomes" id="UP000094455"/>
    </source>
</evidence>
<feature type="compositionally biased region" description="Basic and acidic residues" evidence="1">
    <location>
        <begin position="105"/>
        <end position="119"/>
    </location>
</feature>
<sequence>MRTGLDGEPLRNATLKPFPPVLRTHANLECWHAGKKLHPHAFTENLPVDGKLRLGEASPRFWPPPGDTFSSEPANGSPRPCKQHQQRRESILRSRIATASSSAHNGERKQEKSGRPIVA</sequence>
<dbReference type="RefSeq" id="XP_019015985.1">
    <property type="nucleotide sequence ID" value="XM_019160837.1"/>
</dbReference>
<name>A0A1E3NFH0_9ASCO</name>
<keyword evidence="3" id="KW-1185">Reference proteome</keyword>
<protein>
    <submittedName>
        <fullName evidence="2">Uncharacterized protein</fullName>
    </submittedName>
</protein>
<evidence type="ECO:0000313" key="2">
    <source>
        <dbReference type="EMBL" id="ODQ44872.1"/>
    </source>
</evidence>
<dbReference type="GeneID" id="30177524"/>
<evidence type="ECO:0000256" key="1">
    <source>
        <dbReference type="SAM" id="MobiDB-lite"/>
    </source>
</evidence>
<feature type="region of interest" description="Disordered" evidence="1">
    <location>
        <begin position="54"/>
        <end position="119"/>
    </location>
</feature>